<dbReference type="SMART" id="SM00849">
    <property type="entry name" value="Lactamase_B"/>
    <property type="match status" value="1"/>
</dbReference>
<dbReference type="EMBL" id="JBIPKE010000011">
    <property type="protein sequence ID" value="MFH6982302.1"/>
    <property type="molecule type" value="Genomic_DNA"/>
</dbReference>
<name>A0ABW7N445_9BACT</name>
<sequence length="243" mass="27313">MKLTILGCGDAFGSGGRFNTSFMLEQDHRQILVDCGASTLIRLKQLGILVTSIDTIVITHFHGDHYGGIPFLVLSNHIEYQRTTPLTIIGPSGVEKMVFALQEALYPGTSKILEALNITFVEYKDKHWTNTNDLEVYARPVTHAIPSHPHGVKIRWKDKLFSFSGDTEWNDSLIDLADGSDVFVIESNNLKEDSPGHLSYQTILERRALFNTKRMLLTHMGAEVINQNSLEIERLSDGQEIIF</sequence>
<dbReference type="Gene3D" id="3.60.15.10">
    <property type="entry name" value="Ribonuclease Z/Hydroxyacylglutathione hydrolase-like"/>
    <property type="match status" value="1"/>
</dbReference>
<reference evidence="2 3" key="1">
    <citation type="journal article" date="2013" name="Int. J. Syst. Evol. Microbiol.">
        <title>Marinoscillum luteum sp. nov., isolated from marine sediment.</title>
        <authorList>
            <person name="Cha I.T."/>
            <person name="Park S.J."/>
            <person name="Kim S.J."/>
            <person name="Kim J.G."/>
            <person name="Jung M.Y."/>
            <person name="Shin K.S."/>
            <person name="Kwon K.K."/>
            <person name="Yang S.H."/>
            <person name="Seo Y.S."/>
            <person name="Rhee S.K."/>
        </authorList>
    </citation>
    <scope>NUCLEOTIDE SEQUENCE [LARGE SCALE GENOMIC DNA]</scope>
    <source>
        <strain evidence="2 3">KCTC 23939</strain>
    </source>
</reference>
<comment type="caution">
    <text evidence="2">The sequence shown here is derived from an EMBL/GenBank/DDBJ whole genome shotgun (WGS) entry which is preliminary data.</text>
</comment>
<dbReference type="PANTHER" id="PTHR46018">
    <property type="entry name" value="ZINC PHOSPHODIESTERASE ELAC PROTEIN 1"/>
    <property type="match status" value="1"/>
</dbReference>
<dbReference type="RefSeq" id="WP_395416046.1">
    <property type="nucleotide sequence ID" value="NZ_JBIPKE010000011.1"/>
</dbReference>
<protein>
    <submittedName>
        <fullName evidence="2">MBL fold metallo-hydrolase</fullName>
    </submittedName>
</protein>
<dbReference type="SUPFAM" id="SSF56281">
    <property type="entry name" value="Metallo-hydrolase/oxidoreductase"/>
    <property type="match status" value="1"/>
</dbReference>
<accession>A0ABW7N445</accession>
<dbReference type="Pfam" id="PF23023">
    <property type="entry name" value="Anti-Pycsar_Apyc1"/>
    <property type="match status" value="1"/>
</dbReference>
<dbReference type="Proteomes" id="UP001610063">
    <property type="component" value="Unassembled WGS sequence"/>
</dbReference>
<dbReference type="PANTHER" id="PTHR46018:SF7">
    <property type="entry name" value="RIBONUCLEASE Z"/>
    <property type="match status" value="1"/>
</dbReference>
<dbReference type="InterPro" id="IPR036866">
    <property type="entry name" value="RibonucZ/Hydroxyglut_hydro"/>
</dbReference>
<evidence type="ECO:0000259" key="1">
    <source>
        <dbReference type="SMART" id="SM00849"/>
    </source>
</evidence>
<proteinExistence type="predicted"/>
<organism evidence="2 3">
    <name type="scientific">Marinoscillum luteum</name>
    <dbReference type="NCBI Taxonomy" id="861051"/>
    <lineage>
        <taxon>Bacteria</taxon>
        <taxon>Pseudomonadati</taxon>
        <taxon>Bacteroidota</taxon>
        <taxon>Cytophagia</taxon>
        <taxon>Cytophagales</taxon>
        <taxon>Reichenbachiellaceae</taxon>
        <taxon>Marinoscillum</taxon>
    </lineage>
</organism>
<gene>
    <name evidence="2" type="ORF">ACHKAR_02575</name>
</gene>
<dbReference type="CDD" id="cd07740">
    <property type="entry name" value="metallo-hydrolase-like_MBL-fold"/>
    <property type="match status" value="1"/>
</dbReference>
<evidence type="ECO:0000313" key="2">
    <source>
        <dbReference type="EMBL" id="MFH6982302.1"/>
    </source>
</evidence>
<keyword evidence="3" id="KW-1185">Reference proteome</keyword>
<feature type="domain" description="Metallo-beta-lactamase" evidence="1">
    <location>
        <begin position="18"/>
        <end position="197"/>
    </location>
</feature>
<dbReference type="InterPro" id="IPR001279">
    <property type="entry name" value="Metallo-B-lactamas"/>
</dbReference>
<evidence type="ECO:0000313" key="3">
    <source>
        <dbReference type="Proteomes" id="UP001610063"/>
    </source>
</evidence>